<dbReference type="NCBIfam" id="TIGR01777">
    <property type="entry name" value="yfcH"/>
    <property type="match status" value="1"/>
</dbReference>
<dbReference type="Proteomes" id="UP000317977">
    <property type="component" value="Unassembled WGS sequence"/>
</dbReference>
<dbReference type="PANTHER" id="PTHR11092:SF0">
    <property type="entry name" value="EPIMERASE FAMILY PROTEIN SDR39U1"/>
    <property type="match status" value="1"/>
</dbReference>
<proteinExistence type="inferred from homology"/>
<dbReference type="InterPro" id="IPR001509">
    <property type="entry name" value="Epimerase_deHydtase"/>
</dbReference>
<name>A0A5C6F4E4_9BACT</name>
<evidence type="ECO:0000256" key="1">
    <source>
        <dbReference type="ARBA" id="ARBA00008918"/>
    </source>
</evidence>
<protein>
    <submittedName>
        <fullName evidence="6">Epimerase family protein</fullName>
    </submittedName>
</protein>
<dbReference type="InterPro" id="IPR023393">
    <property type="entry name" value="START-like_dom_sf"/>
</dbReference>
<dbReference type="OrthoDB" id="9801773at2"/>
<organism evidence="6 7">
    <name type="scientific">Rubripirellula reticaptiva</name>
    <dbReference type="NCBI Taxonomy" id="2528013"/>
    <lineage>
        <taxon>Bacteria</taxon>
        <taxon>Pseudomonadati</taxon>
        <taxon>Planctomycetota</taxon>
        <taxon>Planctomycetia</taxon>
        <taxon>Pirellulales</taxon>
        <taxon>Pirellulaceae</taxon>
        <taxon>Rubripirellula</taxon>
    </lineage>
</organism>
<dbReference type="InterPro" id="IPR036291">
    <property type="entry name" value="NAD(P)-bd_dom_sf"/>
</dbReference>
<accession>A0A5C6F4E4</accession>
<dbReference type="Gene3D" id="3.40.50.720">
    <property type="entry name" value="NAD(P)-binding Rossmann-like Domain"/>
    <property type="match status" value="1"/>
</dbReference>
<dbReference type="EMBL" id="SJPX01000002">
    <property type="protein sequence ID" value="TWU56065.1"/>
    <property type="molecule type" value="Genomic_DNA"/>
</dbReference>
<dbReference type="PANTHER" id="PTHR11092">
    <property type="entry name" value="SUGAR NUCLEOTIDE EPIMERASE RELATED"/>
    <property type="match status" value="1"/>
</dbReference>
<feature type="domain" description="DUF1731" evidence="5">
    <location>
        <begin position="404"/>
        <end position="449"/>
    </location>
</feature>
<dbReference type="Gene3D" id="3.30.530.20">
    <property type="match status" value="1"/>
</dbReference>
<comment type="similarity">
    <text evidence="2">Belongs to the NAD(P)-dependent epimerase/dehydratase family. SDR39U1 subfamily.</text>
</comment>
<dbReference type="AlphaFoldDB" id="A0A5C6F4E4"/>
<dbReference type="Pfam" id="PF08338">
    <property type="entry name" value="DUF1731"/>
    <property type="match status" value="1"/>
</dbReference>
<dbReference type="CDD" id="cd05242">
    <property type="entry name" value="SDR_a8"/>
    <property type="match status" value="1"/>
</dbReference>
<evidence type="ECO:0000259" key="4">
    <source>
        <dbReference type="Pfam" id="PF03364"/>
    </source>
</evidence>
<dbReference type="Pfam" id="PF01370">
    <property type="entry name" value="Epimerase"/>
    <property type="match status" value="1"/>
</dbReference>
<dbReference type="SUPFAM" id="SSF55961">
    <property type="entry name" value="Bet v1-like"/>
    <property type="match status" value="1"/>
</dbReference>
<sequence>MSKTETYAAKVSLPVSVDEAFAYHERLGALVRLVPPWESVELEHSDHSLAVGSRVVMKTKILGVPFRWVAEHTQYDPPHLFADTQISGPFASWDHRHEFSSEGTQSALCDQISYQLPMGAVGKLFGAAKARSTIESMFAFRHRLTHDDLQLHADRPIEPMTVAISGSSGLVGNQLSALVTLLGHRARSIVRSTSDSADDIAVWSSDQEASKLGEVDAVVHLAGKSIADQRWTEKVKKEIRDSRVIKTRELCQALAKLDCKPKVLICASATGIYGDRGDEILTEQSQPDDSFLASVAQEWESACQPAVDAGIRVVHARFGVILSPKGGALQKSLLPAKLAGGALGNGKQWWSWIAIDDAVGALYHAITDPALSGPVNFVSPSPITNADFASTLGRVLNRPALFPAPAFALRAALGEMADALLLSSTRAEPVQLQNAGYRFRFDDLELFLRYTLGRDRLASNA</sequence>
<keyword evidence="7" id="KW-1185">Reference proteome</keyword>
<dbReference type="Pfam" id="PF03364">
    <property type="entry name" value="Polyketide_cyc"/>
    <property type="match status" value="1"/>
</dbReference>
<dbReference type="InterPro" id="IPR013549">
    <property type="entry name" value="DUF1731"/>
</dbReference>
<dbReference type="InterPro" id="IPR010099">
    <property type="entry name" value="SDR39U1"/>
</dbReference>
<comment type="caution">
    <text evidence="6">The sequence shown here is derived from an EMBL/GenBank/DDBJ whole genome shotgun (WGS) entry which is preliminary data.</text>
</comment>
<comment type="similarity">
    <text evidence="1">Belongs to the ribosome association toxin RatA family.</text>
</comment>
<evidence type="ECO:0000259" key="5">
    <source>
        <dbReference type="Pfam" id="PF08338"/>
    </source>
</evidence>
<reference evidence="6 7" key="1">
    <citation type="submission" date="2019-02" db="EMBL/GenBank/DDBJ databases">
        <title>Deep-cultivation of Planctomycetes and their phenomic and genomic characterization uncovers novel biology.</title>
        <authorList>
            <person name="Wiegand S."/>
            <person name="Jogler M."/>
            <person name="Boedeker C."/>
            <person name="Pinto D."/>
            <person name="Vollmers J."/>
            <person name="Rivas-Marin E."/>
            <person name="Kohn T."/>
            <person name="Peeters S.H."/>
            <person name="Heuer A."/>
            <person name="Rast P."/>
            <person name="Oberbeckmann S."/>
            <person name="Bunk B."/>
            <person name="Jeske O."/>
            <person name="Meyerdierks A."/>
            <person name="Storesund J.E."/>
            <person name="Kallscheuer N."/>
            <person name="Luecker S."/>
            <person name="Lage O.M."/>
            <person name="Pohl T."/>
            <person name="Merkel B.J."/>
            <person name="Hornburger P."/>
            <person name="Mueller R.-W."/>
            <person name="Bruemmer F."/>
            <person name="Labrenz M."/>
            <person name="Spormann A.M."/>
            <person name="Op Den Camp H."/>
            <person name="Overmann J."/>
            <person name="Amann R."/>
            <person name="Jetten M.S.M."/>
            <person name="Mascher T."/>
            <person name="Medema M.H."/>
            <person name="Devos D.P."/>
            <person name="Kaster A.-K."/>
            <person name="Ovreas L."/>
            <person name="Rohde M."/>
            <person name="Galperin M.Y."/>
            <person name="Jogler C."/>
        </authorList>
    </citation>
    <scope>NUCLEOTIDE SEQUENCE [LARGE SCALE GENOMIC DNA]</scope>
    <source>
        <strain evidence="6 7">Poly59</strain>
    </source>
</reference>
<dbReference type="InterPro" id="IPR005031">
    <property type="entry name" value="COQ10_START"/>
</dbReference>
<evidence type="ECO:0000256" key="2">
    <source>
        <dbReference type="ARBA" id="ARBA00009353"/>
    </source>
</evidence>
<feature type="domain" description="Coenzyme Q-binding protein COQ10 START" evidence="4">
    <location>
        <begin position="14"/>
        <end position="137"/>
    </location>
</feature>
<dbReference type="RefSeq" id="WP_146534131.1">
    <property type="nucleotide sequence ID" value="NZ_SJPX01000002.1"/>
</dbReference>
<evidence type="ECO:0000259" key="3">
    <source>
        <dbReference type="Pfam" id="PF01370"/>
    </source>
</evidence>
<evidence type="ECO:0000313" key="6">
    <source>
        <dbReference type="EMBL" id="TWU56065.1"/>
    </source>
</evidence>
<dbReference type="CDD" id="cd07820">
    <property type="entry name" value="SRPBCC_3"/>
    <property type="match status" value="1"/>
</dbReference>
<dbReference type="SUPFAM" id="SSF51735">
    <property type="entry name" value="NAD(P)-binding Rossmann-fold domains"/>
    <property type="match status" value="1"/>
</dbReference>
<evidence type="ECO:0000313" key="7">
    <source>
        <dbReference type="Proteomes" id="UP000317977"/>
    </source>
</evidence>
<feature type="domain" description="NAD-dependent epimerase/dehydratase" evidence="3">
    <location>
        <begin position="163"/>
        <end position="370"/>
    </location>
</feature>
<gene>
    <name evidence="6" type="ORF">Poly59_23690</name>
</gene>